<dbReference type="EMBL" id="KN817611">
    <property type="protein sequence ID" value="KJA17000.1"/>
    <property type="molecule type" value="Genomic_DNA"/>
</dbReference>
<dbReference type="AlphaFoldDB" id="A0A0D2P9F7"/>
<evidence type="ECO:0000313" key="3">
    <source>
        <dbReference type="Proteomes" id="UP000054270"/>
    </source>
</evidence>
<organism evidence="2 3">
    <name type="scientific">Hypholoma sublateritium (strain FD-334 SS-4)</name>
    <dbReference type="NCBI Taxonomy" id="945553"/>
    <lineage>
        <taxon>Eukaryota</taxon>
        <taxon>Fungi</taxon>
        <taxon>Dikarya</taxon>
        <taxon>Basidiomycota</taxon>
        <taxon>Agaricomycotina</taxon>
        <taxon>Agaricomycetes</taxon>
        <taxon>Agaricomycetidae</taxon>
        <taxon>Agaricales</taxon>
        <taxon>Agaricineae</taxon>
        <taxon>Strophariaceae</taxon>
        <taxon>Hypholoma</taxon>
    </lineage>
</organism>
<evidence type="ECO:0000313" key="2">
    <source>
        <dbReference type="EMBL" id="KJA17000.1"/>
    </source>
</evidence>
<gene>
    <name evidence="2" type="ORF">HYPSUDRAFT_1045750</name>
</gene>
<protein>
    <submittedName>
        <fullName evidence="2">Uncharacterized protein</fullName>
    </submittedName>
</protein>
<reference evidence="3" key="1">
    <citation type="submission" date="2014-04" db="EMBL/GenBank/DDBJ databases">
        <title>Evolutionary Origins and Diversification of the Mycorrhizal Mutualists.</title>
        <authorList>
            <consortium name="DOE Joint Genome Institute"/>
            <consortium name="Mycorrhizal Genomics Consortium"/>
            <person name="Kohler A."/>
            <person name="Kuo A."/>
            <person name="Nagy L.G."/>
            <person name="Floudas D."/>
            <person name="Copeland A."/>
            <person name="Barry K.W."/>
            <person name="Cichocki N."/>
            <person name="Veneault-Fourrey C."/>
            <person name="LaButti K."/>
            <person name="Lindquist E.A."/>
            <person name="Lipzen A."/>
            <person name="Lundell T."/>
            <person name="Morin E."/>
            <person name="Murat C."/>
            <person name="Riley R."/>
            <person name="Ohm R."/>
            <person name="Sun H."/>
            <person name="Tunlid A."/>
            <person name="Henrissat B."/>
            <person name="Grigoriev I.V."/>
            <person name="Hibbett D.S."/>
            <person name="Martin F."/>
        </authorList>
    </citation>
    <scope>NUCLEOTIDE SEQUENCE [LARGE SCALE GENOMIC DNA]</scope>
    <source>
        <strain evidence="3">FD-334 SS-4</strain>
    </source>
</reference>
<sequence>MFLFNRLSIGSTPPNPIAIPRRRPPSRRLGIFIPIFWPRDARGWIWAVINSHELTWAAPVMRPLPPIRSQSMSAPSLLCSESICRNVAPGVPGAARLFPSQHRIALYRSLAPLYTHPSLHTPLYTLAPLTACASARPGDPVRAPSPPTPRAAPVRASVSAQHPAVDMSAHVPTTRRAWRNRGSLSF</sequence>
<proteinExistence type="predicted"/>
<accession>A0A0D2P9F7</accession>
<feature type="region of interest" description="Disordered" evidence="1">
    <location>
        <begin position="136"/>
        <end position="168"/>
    </location>
</feature>
<dbReference type="Proteomes" id="UP000054270">
    <property type="component" value="Unassembled WGS sequence"/>
</dbReference>
<name>A0A0D2P9F7_HYPSF</name>
<evidence type="ECO:0000256" key="1">
    <source>
        <dbReference type="SAM" id="MobiDB-lite"/>
    </source>
</evidence>
<keyword evidence="3" id="KW-1185">Reference proteome</keyword>